<evidence type="ECO:0000313" key="2">
    <source>
        <dbReference type="EMBL" id="GAA0654177.1"/>
    </source>
</evidence>
<name>A0ABN1HJC8_9ACTN</name>
<dbReference type="EMBL" id="BAAAGU010000036">
    <property type="protein sequence ID" value="GAA0654177.1"/>
    <property type="molecule type" value="Genomic_DNA"/>
</dbReference>
<reference evidence="2 3" key="1">
    <citation type="journal article" date="2019" name="Int. J. Syst. Evol. Microbiol.">
        <title>The Global Catalogue of Microorganisms (GCM) 10K type strain sequencing project: providing services to taxonomists for standard genome sequencing and annotation.</title>
        <authorList>
            <consortium name="The Broad Institute Genomics Platform"/>
            <consortium name="The Broad Institute Genome Sequencing Center for Infectious Disease"/>
            <person name="Wu L."/>
            <person name="Ma J."/>
        </authorList>
    </citation>
    <scope>NUCLEOTIDE SEQUENCE [LARGE SCALE GENOMIC DNA]</scope>
    <source>
        <strain evidence="2 3">JCM 10367</strain>
    </source>
</reference>
<evidence type="ECO:0000313" key="3">
    <source>
        <dbReference type="Proteomes" id="UP001500724"/>
    </source>
</evidence>
<protein>
    <recommendedName>
        <fullName evidence="4">Secreted protein</fullName>
    </recommendedName>
</protein>
<evidence type="ECO:0000256" key="1">
    <source>
        <dbReference type="SAM" id="MobiDB-lite"/>
    </source>
</evidence>
<gene>
    <name evidence="2" type="ORF">GCM10009535_35990</name>
</gene>
<dbReference type="Proteomes" id="UP001500724">
    <property type="component" value="Unassembled WGS sequence"/>
</dbReference>
<sequence length="98" mass="10422">MAGAGLLALVALACTAGLVAVWRRGLGRRSGRGRRGRAVQYAAAAPQRVRHTGPGMPVIPGQRRTGPLAEAVRLTPEERDAFAGLVRRFRGGGRHEED</sequence>
<evidence type="ECO:0008006" key="4">
    <source>
        <dbReference type="Google" id="ProtNLM"/>
    </source>
</evidence>
<proteinExistence type="predicted"/>
<keyword evidence="3" id="KW-1185">Reference proteome</keyword>
<accession>A0ABN1HJC8</accession>
<organism evidence="2 3">
    <name type="scientific">Streptomyces thermocarboxydovorans</name>
    <dbReference type="NCBI Taxonomy" id="59298"/>
    <lineage>
        <taxon>Bacteria</taxon>
        <taxon>Bacillati</taxon>
        <taxon>Actinomycetota</taxon>
        <taxon>Actinomycetes</taxon>
        <taxon>Kitasatosporales</taxon>
        <taxon>Streptomycetaceae</taxon>
        <taxon>Streptomyces</taxon>
    </lineage>
</organism>
<feature type="region of interest" description="Disordered" evidence="1">
    <location>
        <begin position="29"/>
        <end position="65"/>
    </location>
</feature>
<comment type="caution">
    <text evidence="2">The sequence shown here is derived from an EMBL/GenBank/DDBJ whole genome shotgun (WGS) entry which is preliminary data.</text>
</comment>